<dbReference type="InterPro" id="IPR019734">
    <property type="entry name" value="TPR_rpt"/>
</dbReference>
<dbReference type="Gene3D" id="1.25.40.10">
    <property type="entry name" value="Tetratricopeptide repeat domain"/>
    <property type="match status" value="1"/>
</dbReference>
<keyword evidence="2" id="KW-0378">Hydrolase</keyword>
<feature type="compositionally biased region" description="Low complexity" evidence="1">
    <location>
        <begin position="84"/>
        <end position="97"/>
    </location>
</feature>
<reference evidence="2 3" key="1">
    <citation type="submission" date="2015-08" db="EMBL/GenBank/DDBJ databases">
        <authorList>
            <person name="Babu N.S."/>
            <person name="Beckwith C.J."/>
            <person name="Beseler K.G."/>
            <person name="Brison A."/>
            <person name="Carone J.V."/>
            <person name="Caskin T.P."/>
            <person name="Diamond M."/>
            <person name="Durham M.E."/>
            <person name="Foxe J.M."/>
            <person name="Go M."/>
            <person name="Henderson B.A."/>
            <person name="Jones I.B."/>
            <person name="McGettigan J.A."/>
            <person name="Micheletti S.J."/>
            <person name="Nasrallah M.E."/>
            <person name="Ortiz D."/>
            <person name="Piller C.R."/>
            <person name="Privatt S.R."/>
            <person name="Schneider S.L."/>
            <person name="Sharp S."/>
            <person name="Smith T.C."/>
            <person name="Stanton J.D."/>
            <person name="Ullery H.E."/>
            <person name="Wilson R.J."/>
            <person name="Serrano M.G."/>
            <person name="Buck G."/>
            <person name="Lee V."/>
            <person name="Wang Y."/>
            <person name="Carvalho R."/>
            <person name="Voegtly L."/>
            <person name="Shi R."/>
            <person name="Duckworth R."/>
            <person name="Johnson A."/>
            <person name="Loviza R."/>
            <person name="Walstead R."/>
            <person name="Shah Z."/>
            <person name="Kiflezghi M."/>
            <person name="Wade K."/>
            <person name="Ball S.L."/>
            <person name="Bradley K.W."/>
            <person name="Asai D.J."/>
            <person name="Bowman C.A."/>
            <person name="Russell D.A."/>
            <person name="Pope W.H."/>
            <person name="Jacobs-Sera D."/>
            <person name="Hendrix R.W."/>
            <person name="Hatfull G.F."/>
        </authorList>
    </citation>
    <scope>NUCLEOTIDE SEQUENCE [LARGE SCALE GENOMIC DNA]</scope>
    <source>
        <strain evidence="2 3">DSM 27648</strain>
    </source>
</reference>
<protein>
    <submittedName>
        <fullName evidence="2">Exonuclease SbcC</fullName>
    </submittedName>
</protein>
<feature type="compositionally biased region" description="Pro residues" evidence="1">
    <location>
        <begin position="164"/>
        <end position="174"/>
    </location>
</feature>
<dbReference type="PATRIC" id="fig|1391654.3.peg.8610"/>
<feature type="compositionally biased region" description="Pro residues" evidence="1">
    <location>
        <begin position="35"/>
        <end position="54"/>
    </location>
</feature>
<dbReference type="STRING" id="1391654.AKJ09_08496"/>
<dbReference type="EMBL" id="CP012333">
    <property type="protein sequence ID" value="AKV01833.1"/>
    <property type="molecule type" value="Genomic_DNA"/>
</dbReference>
<name>A0A0K1Q7W5_9BACT</name>
<sequence length="1800" mass="189244">MGPESETGDEELDIEMELVSDDEVLSDVAAAPVRRPVPPPPPVPRRPPAVPSAPAPSLSHAPSSPAPALPHSQLPPILPPPSVPVSAAADAPDEVAPSGSIDVPMSLSSAVSLSNASEESEANVAALDAGEEASDEKPPVSFAPARVPAFAPSFSAREDDDETPPPSIPAPPSPGLISGASQLPPAPIETIEAIAAAVGRLRGEIDATMDKARRARLLHEAGEIQERAGEEPGAARDYLAAYNADTSFREPLEGLVRVLERRRSVSNLGKLVEALVAAASTPDERARALTERALFFDDVQKDLEGARGAAREATETGAKPADLGAAWLTLELAAAKLGDAAQREEALAGRAELTIDPTWRGLLLVDVASLAAATGEITRALDIAARARSDGGEAAWLAAVTAERIVRADPGLKGSDEAHERAKSLAEVLEARADMIEASVDAAERGDALGVPSHLRQHAFAADALLSAAHAWRSANESSRAALALDRTLAVLDRARSAPSDPDSERAVAERKAAIAIERVALNTRVRLAESTGDTALASSLALRRMEGEQDGGLVASLALRVAEHAASQGDVGSALDALGKATERDPLCAPARALKIDILEGSDQAARFALELEDLSTHCGTGDAQGRALLLAAYVWAARAHDSERARTALGQAAACGVGKELVARLGRSLASVRSDDAWYEDATRSLIECREKDQGADRPTDAASELPMLWVEIARLRLAQGDEAGASKATRTLRKLAEGAWLGRVLDGFTADGGDAEVAKDARTAVEELTESTTDPTMRRSLSLVCALRAHAAGDTSATIAHLKTLVEADASDPLVASYLGDLLRAAGDRAGAAHLATALAEASDADDELRAARYLEAGFELWKLGDRSAAFASFEAASAARADAGEPVLAWAARGIDVDAVEGRRRAVERAMGSAATSLERFALEATLGDPDVAERALADVDAAPNPNLRLAGALARLAWNRGQSDVDALHRALEAIAETGAAGSHAAAAEGLLLSRVHAAAPGDDDVVAAAKAWLDTGGGAAAAMEWFAAAMASGDPAKEVPARRAIADLLSDEAREAMHASATLLDAVLRPEETLPLVNGTSPAARLANLELSPPGCDPRRRASTLAALDGVLGEESDVAALGLAGWSCLAAGDNKLALDTFRKVTEHRPGDLQAWEGLRTAADRVGEGDTYALACEQLGARCASDARGAAFWEQAALMWLKLGDGYGERAEVALDASFARDATREVAFDRLFRRVRDRKDGDKLLALVGRRLEVSDDPVEIAKMYWEMARVLREKGDPDGALEALEHVTMFDENHVGALALTGEIFIRRGMFAEAAAKLAHLARVESAPSKNRITAGIAAVDLYENKLAQYDRALEVLLSLHNAKLSTLLVRERLARAAARTGSWVDAARILEELMNERPEKAGRIEAARLAIAIYRDRLSVPERGLAAATKLVDESPAEGDALDLLINLDPKIPSRTGLLERGRDALLMALHETPGNLEQSARLARVARAIDDTALEQSALSCSLALSGPDHNSEQAFAQLSSRKPRVPHVALTEPMFKQILAPGDDGPVAELFAALGPTLAEALGPSLAALGVHPKKDRIDPRSGLALRNEIATWAGAFGIANFDLYVGGKDTTAVQGIPGETPAIVVGSAVNAPLSPTSRARVARELLAIVRGTTVTRWRDDTTIAAIVVAACNIAKVHVEHPPFAVLAEVERVIGKAISRKTKAVIEPLCRAVVQSNADARVWAARARVSQGRVAALASGDVAVVLADVFGETPPRLGAIARDDLRGHDLLRFVLSRPYFDLRRALGLEG</sequence>
<keyword evidence="2" id="KW-0540">Nuclease</keyword>
<keyword evidence="3" id="KW-1185">Reference proteome</keyword>
<keyword evidence="2" id="KW-0269">Exonuclease</keyword>
<evidence type="ECO:0000256" key="1">
    <source>
        <dbReference type="SAM" id="MobiDB-lite"/>
    </source>
</evidence>
<evidence type="ECO:0000313" key="2">
    <source>
        <dbReference type="EMBL" id="AKV01833.1"/>
    </source>
</evidence>
<accession>A0A0K1Q7W5</accession>
<dbReference type="KEGG" id="llu:AKJ09_08496"/>
<dbReference type="Proteomes" id="UP000064967">
    <property type="component" value="Chromosome"/>
</dbReference>
<proteinExistence type="predicted"/>
<gene>
    <name evidence="2" type="ORF">AKJ09_08496</name>
</gene>
<feature type="region of interest" description="Disordered" evidence="1">
    <location>
        <begin position="27"/>
        <end position="183"/>
    </location>
</feature>
<organism evidence="2 3">
    <name type="scientific">Labilithrix luteola</name>
    <dbReference type="NCBI Taxonomy" id="1391654"/>
    <lineage>
        <taxon>Bacteria</taxon>
        <taxon>Pseudomonadati</taxon>
        <taxon>Myxococcota</taxon>
        <taxon>Polyangia</taxon>
        <taxon>Polyangiales</taxon>
        <taxon>Labilitrichaceae</taxon>
        <taxon>Labilithrix</taxon>
    </lineage>
</organism>
<dbReference type="GO" id="GO:0004527">
    <property type="term" value="F:exonuclease activity"/>
    <property type="evidence" value="ECO:0007669"/>
    <property type="project" value="UniProtKB-KW"/>
</dbReference>
<feature type="compositionally biased region" description="Low complexity" evidence="1">
    <location>
        <begin position="106"/>
        <end position="127"/>
    </location>
</feature>
<dbReference type="SUPFAM" id="SSF48452">
    <property type="entry name" value="TPR-like"/>
    <property type="match status" value="1"/>
</dbReference>
<dbReference type="SMART" id="SM00028">
    <property type="entry name" value="TPR"/>
    <property type="match status" value="6"/>
</dbReference>
<evidence type="ECO:0000313" key="3">
    <source>
        <dbReference type="Proteomes" id="UP000064967"/>
    </source>
</evidence>
<dbReference type="InterPro" id="IPR011990">
    <property type="entry name" value="TPR-like_helical_dom_sf"/>
</dbReference>